<protein>
    <recommendedName>
        <fullName evidence="3">DHHA1 domain-containing protein</fullName>
    </recommendedName>
</protein>
<proteinExistence type="predicted"/>
<comment type="caution">
    <text evidence="1">The sequence shown here is derived from an EMBL/GenBank/DDBJ whole genome shotgun (WGS) entry which is preliminary data.</text>
</comment>
<organism evidence="1 2">
    <name type="scientific">Candidatus Roizmanbacteria bacterium RIFCSPLOWO2_02_FULL_36_11</name>
    <dbReference type="NCBI Taxonomy" id="1802071"/>
    <lineage>
        <taxon>Bacteria</taxon>
        <taxon>Candidatus Roizmaniibacteriota</taxon>
    </lineage>
</organism>
<evidence type="ECO:0000313" key="2">
    <source>
        <dbReference type="Proteomes" id="UP000177418"/>
    </source>
</evidence>
<dbReference type="Proteomes" id="UP000177418">
    <property type="component" value="Unassembled WGS sequence"/>
</dbReference>
<dbReference type="AlphaFoldDB" id="A0A1F7JIL7"/>
<name>A0A1F7JIL7_9BACT</name>
<dbReference type="EMBL" id="MGAV01000003">
    <property type="protein sequence ID" value="OGK55458.1"/>
    <property type="molecule type" value="Genomic_DNA"/>
</dbReference>
<reference evidence="1 2" key="1">
    <citation type="journal article" date="2016" name="Nat. Commun.">
        <title>Thousands of microbial genomes shed light on interconnected biogeochemical processes in an aquifer system.</title>
        <authorList>
            <person name="Anantharaman K."/>
            <person name="Brown C.T."/>
            <person name="Hug L.A."/>
            <person name="Sharon I."/>
            <person name="Castelle C.J."/>
            <person name="Probst A.J."/>
            <person name="Thomas B.C."/>
            <person name="Singh A."/>
            <person name="Wilkins M.J."/>
            <person name="Karaoz U."/>
            <person name="Brodie E.L."/>
            <person name="Williams K.H."/>
            <person name="Hubbard S.S."/>
            <person name="Banfield J.F."/>
        </authorList>
    </citation>
    <scope>NUCLEOTIDE SEQUENCE [LARGE SCALE GENOMIC DNA]</scope>
</reference>
<sequence>MTAQIEHREVRPTGYGEIYQIPYQSDMSADDIRRLFPNTNAVIAVDFPISGEGEPLLTPEGDLIGHQFKNGVISVDHHNDDLQMCQPNICTTTLAWQMVEAGMRPNKKTPIVINHHDPDSILSAVLLSGMEGGLVKRDKLVEAALCSDHGVKPSSEKLNKIIELLFALDERDSFADSWVAVESLLRGYRMPDYVDPALRAYRAIKKRAEEAFQRVEEMGRGVHLLYLNEGIPSHHFIEAARRGGAKVLVIISPDPYDEKNLRIRVRGVDLPEFVYLTAMDLGRFGFRGRFDAGSIFANDGIDPDLVMKTIVEHMPT</sequence>
<evidence type="ECO:0008006" key="3">
    <source>
        <dbReference type="Google" id="ProtNLM"/>
    </source>
</evidence>
<accession>A0A1F7JIL7</accession>
<gene>
    <name evidence="1" type="ORF">A3H78_01210</name>
</gene>
<evidence type="ECO:0000313" key="1">
    <source>
        <dbReference type="EMBL" id="OGK55458.1"/>
    </source>
</evidence>